<dbReference type="Pfam" id="PF14361">
    <property type="entry name" value="RsbRD_N"/>
    <property type="match status" value="1"/>
</dbReference>
<accession>A0ABT1Y3Z7</accession>
<protein>
    <submittedName>
        <fullName evidence="2">RsbRD N-terminal domain-containing protein</fullName>
    </submittedName>
</protein>
<proteinExistence type="predicted"/>
<gene>
    <name evidence="2" type="ORF">NVS47_04945</name>
</gene>
<reference evidence="2 3" key="1">
    <citation type="submission" date="2022-08" db="EMBL/GenBank/DDBJ databases">
        <title>Proteogenomics of the novel Dehalobacterium formicoaceticum strain EZ94 highlights a key role of methyltransferases during anaerobic dichloromethane degradation.</title>
        <authorList>
            <person name="Wasmund K."/>
        </authorList>
    </citation>
    <scope>NUCLEOTIDE SEQUENCE [LARGE SCALE GENOMIC DNA]</scope>
    <source>
        <strain evidence="2 3">EZ94</strain>
    </source>
</reference>
<comment type="caution">
    <text evidence="2">The sequence shown here is derived from an EMBL/GenBank/DDBJ whole genome shotgun (WGS) entry which is preliminary data.</text>
</comment>
<dbReference type="InterPro" id="IPR025751">
    <property type="entry name" value="RsbRD_N_dom"/>
</dbReference>
<dbReference type="RefSeq" id="WP_089612422.1">
    <property type="nucleotide sequence ID" value="NZ_CP022121.1"/>
</dbReference>
<evidence type="ECO:0000313" key="2">
    <source>
        <dbReference type="EMBL" id="MCR6544870.1"/>
    </source>
</evidence>
<dbReference type="Proteomes" id="UP001524944">
    <property type="component" value="Unassembled WGS sequence"/>
</dbReference>
<feature type="domain" description="RsbT co-antagonist protein RsbRD N-terminal" evidence="1">
    <location>
        <begin position="16"/>
        <end position="149"/>
    </location>
</feature>
<sequence length="203" mass="23937">MKRQNLAEFFQEHKASLIESWFEAILNQYPQETVRIFRNKKNPFGNPVGYNLRQGVEGIVDWFTQKEKKEDVAVSLDKIIRIWAVQDFSPSQTLSFLKNFKHIVEKQMKDYYTHQEELWINWQEFAGQIDFLLLMSMDIYTECRENLYQIKVDQANRRVYALLRRSNALAEGLNSEEDYDDGASCAIKKKAVKGCKNEFTTQS</sequence>
<organism evidence="2 3">
    <name type="scientific">Dehalobacterium formicoaceticum</name>
    <dbReference type="NCBI Taxonomy" id="51515"/>
    <lineage>
        <taxon>Bacteria</taxon>
        <taxon>Bacillati</taxon>
        <taxon>Bacillota</taxon>
        <taxon>Clostridia</taxon>
        <taxon>Eubacteriales</taxon>
        <taxon>Peptococcaceae</taxon>
        <taxon>Dehalobacterium</taxon>
    </lineage>
</organism>
<dbReference type="EMBL" id="JANPWE010000002">
    <property type="protein sequence ID" value="MCR6544870.1"/>
    <property type="molecule type" value="Genomic_DNA"/>
</dbReference>
<evidence type="ECO:0000313" key="3">
    <source>
        <dbReference type="Proteomes" id="UP001524944"/>
    </source>
</evidence>
<keyword evidence="3" id="KW-1185">Reference proteome</keyword>
<evidence type="ECO:0000259" key="1">
    <source>
        <dbReference type="Pfam" id="PF14361"/>
    </source>
</evidence>
<name>A0ABT1Y3Z7_9FIRM</name>